<dbReference type="Pfam" id="PF06724">
    <property type="entry name" value="DUF1206"/>
    <property type="match status" value="3"/>
</dbReference>
<accession>A0A5Q5CEL5</accession>
<evidence type="ECO:0000313" key="3">
    <source>
        <dbReference type="EMBL" id="ABN97751.1"/>
    </source>
</evidence>
<feature type="transmembrane region" description="Helical" evidence="1">
    <location>
        <begin position="169"/>
        <end position="190"/>
    </location>
</feature>
<reference evidence="3" key="1">
    <citation type="submission" date="2007-02" db="EMBL/GenBank/DDBJ databases">
        <title>Complete sequence of Mycobacterium sp. JLS.</title>
        <authorList>
            <consortium name="US DOE Joint Genome Institute"/>
            <person name="Copeland A."/>
            <person name="Lucas S."/>
            <person name="Lapidus A."/>
            <person name="Barry K."/>
            <person name="Detter J.C."/>
            <person name="Glavina del Rio T."/>
            <person name="Hammon N."/>
            <person name="Israni S."/>
            <person name="Dalin E."/>
            <person name="Tice H."/>
            <person name="Pitluck S."/>
            <person name="Chain P."/>
            <person name="Malfatti S."/>
            <person name="Shin M."/>
            <person name="Vergez L."/>
            <person name="Schmutz J."/>
            <person name="Larimer F."/>
            <person name="Land M."/>
            <person name="Hauser L."/>
            <person name="Kyrpides N."/>
            <person name="Mikhailova N."/>
            <person name="Miller C.D."/>
            <person name="Anderson A.J."/>
            <person name="Sims R.C."/>
            <person name="Richardson P."/>
        </authorList>
    </citation>
    <scope>NUCLEOTIDE SEQUENCE [LARGE SCALE GENOMIC DNA]</scope>
    <source>
        <strain evidence="3">JLS</strain>
    </source>
</reference>
<feature type="domain" description="DUF1206" evidence="2">
    <location>
        <begin position="129"/>
        <end position="194"/>
    </location>
</feature>
<feature type="domain" description="DUF1206" evidence="2">
    <location>
        <begin position="39"/>
        <end position="105"/>
    </location>
</feature>
<dbReference type="AlphaFoldDB" id="A0A5Q5CEL5"/>
<feature type="transmembrane region" description="Helical" evidence="1">
    <location>
        <begin position="129"/>
        <end position="149"/>
    </location>
</feature>
<feature type="domain" description="DUF1206" evidence="2">
    <location>
        <begin position="215"/>
        <end position="284"/>
    </location>
</feature>
<keyword evidence="1" id="KW-0472">Membrane</keyword>
<evidence type="ECO:0000259" key="2">
    <source>
        <dbReference type="Pfam" id="PF06724"/>
    </source>
</evidence>
<dbReference type="InterPro" id="IPR009597">
    <property type="entry name" value="DUF1206"/>
</dbReference>
<keyword evidence="1" id="KW-0812">Transmembrane</keyword>
<keyword evidence="1" id="KW-1133">Transmembrane helix</keyword>
<feature type="transmembrane region" description="Helical" evidence="1">
    <location>
        <begin position="258"/>
        <end position="279"/>
    </location>
</feature>
<feature type="transmembrane region" description="Helical" evidence="1">
    <location>
        <begin position="83"/>
        <end position="101"/>
    </location>
</feature>
<gene>
    <name evidence="3" type="ordered locus">Mjls_1963</name>
</gene>
<proteinExistence type="predicted"/>
<dbReference type="EMBL" id="CP000580">
    <property type="protein sequence ID" value="ABN97751.1"/>
    <property type="molecule type" value="Genomic_DNA"/>
</dbReference>
<sequence>MSTRPGYGGGMGSGRGSAGVNGAVNKATNSDAFEYTARAGFAASGVLHLLVGYIILQIALGSGGNADQSGALATLAGQTGGKIVLWIATIGLIALGLWRLAEAFIGAKPGEQYGQAQGDNPAWKRAKSVGLAIANFAIAFSALQFATGGGQSSGQQNSGISAQLMQHGWGKALLILVGLGVIAVGGYHVYKGATKKFLEDLRVTGGTGINAVGVAGYVAKGLVLAGAGILVIVATLQADPAKASGLDAAVKTLGQAPFGKFLLIVAAVGIAAFGAYSFVRSRYGRL</sequence>
<protein>
    <recommendedName>
        <fullName evidence="2">DUF1206 domain-containing protein</fullName>
    </recommendedName>
</protein>
<evidence type="ECO:0000256" key="1">
    <source>
        <dbReference type="SAM" id="Phobius"/>
    </source>
</evidence>
<feature type="transmembrane region" description="Helical" evidence="1">
    <location>
        <begin position="39"/>
        <end position="63"/>
    </location>
</feature>
<organism evidence="3">
    <name type="scientific">Mycobacterium sp. (strain JLS)</name>
    <dbReference type="NCBI Taxonomy" id="164757"/>
    <lineage>
        <taxon>Bacteria</taxon>
        <taxon>Bacillati</taxon>
        <taxon>Actinomycetota</taxon>
        <taxon>Actinomycetes</taxon>
        <taxon>Mycobacteriales</taxon>
        <taxon>Mycobacteriaceae</taxon>
        <taxon>Mycobacterium</taxon>
    </lineage>
</organism>
<name>A0A5Q5CEL5_MYCSJ</name>
<dbReference type="KEGG" id="mjl:Mjls_1963"/>
<feature type="transmembrane region" description="Helical" evidence="1">
    <location>
        <begin position="211"/>
        <end position="238"/>
    </location>
</feature>